<proteinExistence type="predicted"/>
<name>A0ABQ2T2E0_STREZ</name>
<comment type="caution">
    <text evidence="1">The sequence shown here is derived from an EMBL/GenBank/DDBJ whole genome shotgun (WGS) entry which is preliminary data.</text>
</comment>
<keyword evidence="2" id="KW-1185">Reference proteome</keyword>
<evidence type="ECO:0000313" key="1">
    <source>
        <dbReference type="EMBL" id="GGS46105.1"/>
    </source>
</evidence>
<accession>A0ABQ2T2E0</accession>
<organism evidence="1 2">
    <name type="scientific">Streptomyces pseudogriseolus</name>
    <name type="common">Streptomyces gancidicus</name>
    <name type="synonym">Streptomyces rubiginosus</name>
    <dbReference type="NCBI Taxonomy" id="36817"/>
    <lineage>
        <taxon>Bacteria</taxon>
        <taxon>Bacillati</taxon>
        <taxon>Actinomycetota</taxon>
        <taxon>Actinomycetes</taxon>
        <taxon>Kitasatosporales</taxon>
        <taxon>Streptomycetaceae</taxon>
        <taxon>Streptomyces</taxon>
        <taxon>Streptomyces pseudogriseolus group</taxon>
    </lineage>
</organism>
<reference evidence="2" key="1">
    <citation type="journal article" date="2019" name="Int. J. Syst. Evol. Microbiol.">
        <title>The Global Catalogue of Microorganisms (GCM) 10K type strain sequencing project: providing services to taxonomists for standard genome sequencing and annotation.</title>
        <authorList>
            <consortium name="The Broad Institute Genomics Platform"/>
            <consortium name="The Broad Institute Genome Sequencing Center for Infectious Disease"/>
            <person name="Wu L."/>
            <person name="Ma J."/>
        </authorList>
    </citation>
    <scope>NUCLEOTIDE SEQUENCE [LARGE SCALE GENOMIC DNA]</scope>
    <source>
        <strain evidence="2">JCM 4416</strain>
    </source>
</reference>
<gene>
    <name evidence="1" type="ORF">GCM10010285_27160</name>
</gene>
<dbReference type="Proteomes" id="UP000597853">
    <property type="component" value="Unassembled WGS sequence"/>
</dbReference>
<sequence>MVPRHLVSRGELAEPAALEQVLGEVFGLDFDGPPGVVCETGEREDDEGDVAVTRSRMLRNSDRAFSGLSRLLIEAPASRRPAGFVPLVFFTECQTVVVEYLA</sequence>
<evidence type="ECO:0000313" key="2">
    <source>
        <dbReference type="Proteomes" id="UP000597853"/>
    </source>
</evidence>
<dbReference type="EMBL" id="BMTX01000006">
    <property type="protein sequence ID" value="GGS46105.1"/>
    <property type="molecule type" value="Genomic_DNA"/>
</dbReference>
<protein>
    <submittedName>
        <fullName evidence="1">Uncharacterized protein</fullName>
    </submittedName>
</protein>